<keyword evidence="3" id="KW-1185">Reference proteome</keyword>
<proteinExistence type="predicted"/>
<evidence type="ECO:0000313" key="3">
    <source>
        <dbReference type="Proteomes" id="UP000243515"/>
    </source>
</evidence>
<reference evidence="2 3" key="1">
    <citation type="journal article" date="2015" name="Environ. Microbiol.">
        <title>Metagenome sequence of Elaphomyces granulatus from sporocarp tissue reveals Ascomycota ectomycorrhizal fingerprints of genome expansion and a Proteobacteria-rich microbiome.</title>
        <authorList>
            <person name="Quandt C.A."/>
            <person name="Kohler A."/>
            <person name="Hesse C.N."/>
            <person name="Sharpton T.J."/>
            <person name="Martin F."/>
            <person name="Spatafora J.W."/>
        </authorList>
    </citation>
    <scope>NUCLEOTIDE SEQUENCE [LARGE SCALE GENOMIC DNA]</scope>
    <source>
        <strain evidence="2 3">OSC145934</strain>
    </source>
</reference>
<protein>
    <recommendedName>
        <fullName evidence="1">Glycosyl hydrolase family 13 catalytic domain-containing protein</fullName>
    </recommendedName>
</protein>
<dbReference type="OrthoDB" id="1740265at2759"/>
<dbReference type="Gene3D" id="3.20.20.80">
    <property type="entry name" value="Glycosidases"/>
    <property type="match status" value="1"/>
</dbReference>
<dbReference type="GO" id="GO:0005975">
    <property type="term" value="P:carbohydrate metabolic process"/>
    <property type="evidence" value="ECO:0007669"/>
    <property type="project" value="InterPro"/>
</dbReference>
<organism evidence="2 3">
    <name type="scientific">Elaphomyces granulatus</name>
    <dbReference type="NCBI Taxonomy" id="519963"/>
    <lineage>
        <taxon>Eukaryota</taxon>
        <taxon>Fungi</taxon>
        <taxon>Dikarya</taxon>
        <taxon>Ascomycota</taxon>
        <taxon>Pezizomycotina</taxon>
        <taxon>Eurotiomycetes</taxon>
        <taxon>Eurotiomycetidae</taxon>
        <taxon>Eurotiales</taxon>
        <taxon>Elaphomycetaceae</taxon>
        <taxon>Elaphomyces</taxon>
    </lineage>
</organism>
<dbReference type="Gene3D" id="2.60.40.1180">
    <property type="entry name" value="Golgi alpha-mannosidase II"/>
    <property type="match status" value="1"/>
</dbReference>
<dbReference type="EMBL" id="NPHW01004200">
    <property type="protein sequence ID" value="OXV08310.1"/>
    <property type="molecule type" value="Genomic_DNA"/>
</dbReference>
<dbReference type="InterPro" id="IPR006047">
    <property type="entry name" value="GH13_cat_dom"/>
</dbReference>
<gene>
    <name evidence="2" type="ORF">Egran_03927</name>
</gene>
<dbReference type="Proteomes" id="UP000243515">
    <property type="component" value="Unassembled WGS sequence"/>
</dbReference>
<dbReference type="SUPFAM" id="SSF51011">
    <property type="entry name" value="Glycosyl hydrolase domain"/>
    <property type="match status" value="1"/>
</dbReference>
<dbReference type="AlphaFoldDB" id="A0A232LVV3"/>
<dbReference type="Pfam" id="PF00128">
    <property type="entry name" value="Alpha-amylase"/>
    <property type="match status" value="1"/>
</dbReference>
<comment type="caution">
    <text evidence="2">The sequence shown here is derived from an EMBL/GenBank/DDBJ whole genome shotgun (WGS) entry which is preliminary data.</text>
</comment>
<evidence type="ECO:0000313" key="2">
    <source>
        <dbReference type="EMBL" id="OXV08310.1"/>
    </source>
</evidence>
<dbReference type="InterPro" id="IPR013780">
    <property type="entry name" value="Glyco_hydro_b"/>
</dbReference>
<dbReference type="SUPFAM" id="SSF51445">
    <property type="entry name" value="(Trans)glycosidases"/>
    <property type="match status" value="1"/>
</dbReference>
<dbReference type="InterPro" id="IPR017853">
    <property type="entry name" value="GH"/>
</dbReference>
<feature type="domain" description="Glycosyl hydrolase family 13 catalytic" evidence="1">
    <location>
        <begin position="1"/>
        <end position="59"/>
    </location>
</feature>
<accession>A0A232LVV3</accession>
<sequence length="103" mass="11761">MQWSSASNTGFSSSDVDPWMSVNPNYTTVNAEVQMFDPSSTFNCWSSLLRLRKSYGDIFIYDDFAMVDGTSEGIFVYKRMFDHQQVLVLCNWADKVVVWHPGG</sequence>
<evidence type="ECO:0000259" key="1">
    <source>
        <dbReference type="Pfam" id="PF00128"/>
    </source>
</evidence>
<name>A0A232LVV3_9EURO</name>